<dbReference type="RefSeq" id="WP_038263098.1">
    <property type="nucleotide sequence ID" value="NZ_FSRH01000008.1"/>
</dbReference>
<dbReference type="SUPFAM" id="SSF46785">
    <property type="entry name" value="Winged helix' DNA-binding domain"/>
    <property type="match status" value="1"/>
</dbReference>
<reference evidence="1 2" key="1">
    <citation type="submission" date="2014-03" db="EMBL/GenBank/DDBJ databases">
        <title>Genome sequence of Clostridium litorale W6, DSM 5388.</title>
        <authorList>
            <person name="Poehlein A."/>
            <person name="Jagirdar A."/>
            <person name="Khonsari B."/>
            <person name="Chibani C.M."/>
            <person name="Gutierrez Gutierrez D.A."/>
            <person name="Davydova E."/>
            <person name="Alghaithi H.S."/>
            <person name="Nair K.P."/>
            <person name="Dhamotharan K."/>
            <person name="Chandran L."/>
            <person name="G W."/>
            <person name="Daniel R."/>
        </authorList>
    </citation>
    <scope>NUCLEOTIDE SEQUENCE [LARGE SCALE GENOMIC DNA]</scope>
    <source>
        <strain evidence="1 2">W6</strain>
    </source>
</reference>
<comment type="caution">
    <text evidence="1">The sequence shown here is derived from an EMBL/GenBank/DDBJ whole genome shotgun (WGS) entry which is preliminary data.</text>
</comment>
<dbReference type="AlphaFoldDB" id="A0A069RIE2"/>
<dbReference type="eggNOG" id="ENOG50331DM">
    <property type="taxonomic scope" value="Bacteria"/>
</dbReference>
<evidence type="ECO:0000313" key="1">
    <source>
        <dbReference type="EMBL" id="KDR95915.1"/>
    </source>
</evidence>
<dbReference type="STRING" id="1121324.CLIT_8c00840"/>
<dbReference type="EMBL" id="JJMM01000008">
    <property type="protein sequence ID" value="KDR95915.1"/>
    <property type="molecule type" value="Genomic_DNA"/>
</dbReference>
<dbReference type="OrthoDB" id="1867478at2"/>
<dbReference type="InterPro" id="IPR036388">
    <property type="entry name" value="WH-like_DNA-bd_sf"/>
</dbReference>
<gene>
    <name evidence="1" type="ORF">CLIT_8c00840</name>
</gene>
<proteinExistence type="predicted"/>
<dbReference type="Pfam" id="PF09639">
    <property type="entry name" value="YjcQ"/>
    <property type="match status" value="1"/>
</dbReference>
<keyword evidence="2" id="KW-1185">Reference proteome</keyword>
<name>A0A069RIE2_PEPLI</name>
<dbReference type="Gene3D" id="1.10.10.10">
    <property type="entry name" value="Winged helix-like DNA-binding domain superfamily/Winged helix DNA-binding domain"/>
    <property type="match status" value="1"/>
</dbReference>
<dbReference type="InterPro" id="IPR036390">
    <property type="entry name" value="WH_DNA-bd_sf"/>
</dbReference>
<protein>
    <submittedName>
        <fullName evidence="1">Uncharacterized protein</fullName>
    </submittedName>
</protein>
<dbReference type="InterPro" id="IPR018597">
    <property type="entry name" value="Phage_Tuc2009_YjcQ"/>
</dbReference>
<organism evidence="1 2">
    <name type="scientific">Peptoclostridium litorale DSM 5388</name>
    <dbReference type="NCBI Taxonomy" id="1121324"/>
    <lineage>
        <taxon>Bacteria</taxon>
        <taxon>Bacillati</taxon>
        <taxon>Bacillota</taxon>
        <taxon>Clostridia</taxon>
        <taxon>Peptostreptococcales</taxon>
        <taxon>Peptoclostridiaceae</taxon>
        <taxon>Peptoclostridium</taxon>
    </lineage>
</organism>
<accession>A0A069RIE2</accession>
<dbReference type="Proteomes" id="UP000027946">
    <property type="component" value="Unassembled WGS sequence"/>
</dbReference>
<evidence type="ECO:0000313" key="2">
    <source>
        <dbReference type="Proteomes" id="UP000027946"/>
    </source>
</evidence>
<sequence>MKTHDIIVKVLEKLDKSLDENEPEFSDIRPDALEISSERWAYILEMMQDACLIKGVAFSRGGRGRAPLATHIDNMQITLMGVRYIDENTTTAKIVKAAKLLKDTIPGL</sequence>